<dbReference type="Proteomes" id="UP000184465">
    <property type="component" value="Unassembled WGS sequence"/>
</dbReference>
<evidence type="ECO:0000256" key="1">
    <source>
        <dbReference type="SAM" id="Phobius"/>
    </source>
</evidence>
<evidence type="ECO:0000313" key="2">
    <source>
        <dbReference type="EMBL" id="SHJ79326.1"/>
    </source>
</evidence>
<name>A0A1M6M740_PARC5</name>
<dbReference type="InterPro" id="IPR010690">
    <property type="entry name" value="YqfD"/>
</dbReference>
<proteinExistence type="predicted"/>
<gene>
    <name evidence="2" type="ORF">SAMN02745912_01101</name>
</gene>
<keyword evidence="1" id="KW-0812">Transmembrane</keyword>
<feature type="transmembrane region" description="Helical" evidence="1">
    <location>
        <begin position="91"/>
        <end position="111"/>
    </location>
</feature>
<dbReference type="PIRSF" id="PIRSF029895">
    <property type="entry name" value="SpoIV"/>
    <property type="match status" value="1"/>
</dbReference>
<dbReference type="AlphaFoldDB" id="A0A1M6M740"/>
<keyword evidence="1" id="KW-1133">Transmembrane helix</keyword>
<dbReference type="NCBIfam" id="TIGR02876">
    <property type="entry name" value="spore_yqfD"/>
    <property type="match status" value="1"/>
</dbReference>
<keyword evidence="1" id="KW-0472">Membrane</keyword>
<organism evidence="2 3">
    <name type="scientific">Paramaledivibacter caminithermalis (strain DSM 15212 / CIP 107654 / DViRD3)</name>
    <name type="common">Clostridium caminithermale</name>
    <dbReference type="NCBI Taxonomy" id="1121301"/>
    <lineage>
        <taxon>Bacteria</taxon>
        <taxon>Bacillati</taxon>
        <taxon>Bacillota</taxon>
        <taxon>Clostridia</taxon>
        <taxon>Peptostreptococcales</taxon>
        <taxon>Caminicellaceae</taxon>
        <taxon>Paramaledivibacter</taxon>
    </lineage>
</organism>
<dbReference type="EMBL" id="FRAG01000009">
    <property type="protein sequence ID" value="SHJ79326.1"/>
    <property type="molecule type" value="Genomic_DNA"/>
</dbReference>
<dbReference type="STRING" id="1121301.SAMN02745912_01101"/>
<reference evidence="2 3" key="1">
    <citation type="submission" date="2016-11" db="EMBL/GenBank/DDBJ databases">
        <authorList>
            <person name="Jaros S."/>
            <person name="Januszkiewicz K."/>
            <person name="Wedrychowicz H."/>
        </authorList>
    </citation>
    <scope>NUCLEOTIDE SEQUENCE [LARGE SCALE GENOMIC DNA]</scope>
    <source>
        <strain evidence="2 3">DSM 15212</strain>
    </source>
</reference>
<accession>A0A1M6M740</accession>
<dbReference type="Pfam" id="PF06898">
    <property type="entry name" value="YqfD"/>
    <property type="match status" value="1"/>
</dbReference>
<dbReference type="RefSeq" id="WP_073147768.1">
    <property type="nucleotide sequence ID" value="NZ_FRAG01000009.1"/>
</dbReference>
<evidence type="ECO:0000313" key="3">
    <source>
        <dbReference type="Proteomes" id="UP000184465"/>
    </source>
</evidence>
<protein>
    <submittedName>
        <fullName evidence="2">Similar to stage IV sporulation protein</fullName>
    </submittedName>
</protein>
<keyword evidence="3" id="KW-1185">Reference proteome</keyword>
<sequence length="403" mass="46564">MLVIKIWNYFRGYVVFKLEGLNLERVLNLAVEKDIYLWDIRRISYTTIEGKVGIKGYKELLRILKKTGCRSKIQLKVGYPFFIFKLKRKKIVAVGLIICILLIVSLTSFIWDIEVEGNVYVSKQDILTSLENMGVKVGVFKYYLSSDDIKDNLLINHDELAWVGVEIKGTKIRVEVVEKYEEPVKIDKSIPCDIIAKKNGVIEKIIAKNGVPLVKKGDIVKQNQLLISGKIKEDGGLIRLVHSLGEIYARTFYEKTKKMPIYRVTKIKTGRKFTRRILKFGESTFMFSKGKVPFDKYVVETKNKSLIKWRKINVPVEIVIEEYFEVIEKKKKVPENVLKKALKDFLLVNLIKEIPEEAKIVNKTTNYKIDGNMMWANLTIEALESIGIEKGFDVNELDIDEEE</sequence>